<dbReference type="AlphaFoldDB" id="A0AAW0FES3"/>
<evidence type="ECO:0000256" key="5">
    <source>
        <dbReference type="SAM" id="MobiDB-lite"/>
    </source>
</evidence>
<dbReference type="Pfam" id="PF04172">
    <property type="entry name" value="LrgB"/>
    <property type="match status" value="1"/>
</dbReference>
<feature type="transmembrane region" description="Helical" evidence="6">
    <location>
        <begin position="115"/>
        <end position="132"/>
    </location>
</feature>
<evidence type="ECO:0000256" key="3">
    <source>
        <dbReference type="ARBA" id="ARBA00022989"/>
    </source>
</evidence>
<sequence length="233" mass="25350">MQRAGVSLLNITRNKSESVTGLTKPELEQNPIAEQAPNRAEPWSQTQESRAEVIARHPQRFIQKELESQPRPYAAIDLIAQEPVRYLTHEEALTFFCYPIFCYTIGIESLRSIGFIGRLVTLALGTPLINALGGSVSLMAVCTILSGICGVLIGDSIFNFLRVPTNDYVTRGVTLGINCGAIATAHLLNIDPRAASMSSLSFSIFGTVMVIMASIGAIRLLIQSWVVALLEDS</sequence>
<dbReference type="PANTHER" id="PTHR30249">
    <property type="entry name" value="PUTATIVE SEROTONIN TRANSPORTER"/>
    <property type="match status" value="1"/>
</dbReference>
<keyword evidence="2 6" id="KW-0812">Transmembrane</keyword>
<evidence type="ECO:0000256" key="1">
    <source>
        <dbReference type="ARBA" id="ARBA00004141"/>
    </source>
</evidence>
<dbReference type="GO" id="GO:0016020">
    <property type="term" value="C:membrane"/>
    <property type="evidence" value="ECO:0007669"/>
    <property type="project" value="UniProtKB-SubCell"/>
</dbReference>
<dbReference type="EMBL" id="JASBNA010000086">
    <property type="protein sequence ID" value="KAK7677555.1"/>
    <property type="molecule type" value="Genomic_DNA"/>
</dbReference>
<dbReference type="Proteomes" id="UP001385951">
    <property type="component" value="Unassembled WGS sequence"/>
</dbReference>
<accession>A0AAW0FES3</accession>
<proteinExistence type="predicted"/>
<gene>
    <name evidence="7" type="ORF">QCA50_019464</name>
</gene>
<feature type="region of interest" description="Disordered" evidence="5">
    <location>
        <begin position="17"/>
        <end position="49"/>
    </location>
</feature>
<feature type="transmembrane region" description="Helical" evidence="6">
    <location>
        <begin position="168"/>
        <end position="188"/>
    </location>
</feature>
<feature type="transmembrane region" description="Helical" evidence="6">
    <location>
        <begin position="138"/>
        <end position="161"/>
    </location>
</feature>
<reference evidence="7 8" key="1">
    <citation type="submission" date="2022-09" db="EMBL/GenBank/DDBJ databases">
        <authorList>
            <person name="Palmer J.M."/>
        </authorList>
    </citation>
    <scope>NUCLEOTIDE SEQUENCE [LARGE SCALE GENOMIC DNA]</scope>
    <source>
        <strain evidence="7 8">DSM 7382</strain>
    </source>
</reference>
<dbReference type="InterPro" id="IPR007300">
    <property type="entry name" value="CidB/LrgB"/>
</dbReference>
<keyword evidence="4 6" id="KW-0472">Membrane</keyword>
<keyword evidence="8" id="KW-1185">Reference proteome</keyword>
<feature type="transmembrane region" description="Helical" evidence="6">
    <location>
        <begin position="200"/>
        <end position="222"/>
    </location>
</feature>
<dbReference type="PANTHER" id="PTHR30249:SF0">
    <property type="entry name" value="PLASTIDAL GLYCOLATE_GLYCERATE TRANSLOCATOR 1, CHLOROPLASTIC"/>
    <property type="match status" value="1"/>
</dbReference>
<comment type="subcellular location">
    <subcellularLocation>
        <location evidence="1">Membrane</location>
        <topology evidence="1">Multi-pass membrane protein</topology>
    </subcellularLocation>
</comment>
<evidence type="ECO:0000256" key="2">
    <source>
        <dbReference type="ARBA" id="ARBA00022692"/>
    </source>
</evidence>
<protein>
    <submittedName>
        <fullName evidence="7">Uncharacterized protein</fullName>
    </submittedName>
</protein>
<evidence type="ECO:0000256" key="6">
    <source>
        <dbReference type="SAM" id="Phobius"/>
    </source>
</evidence>
<name>A0AAW0FES3_9APHY</name>
<evidence type="ECO:0000256" key="4">
    <source>
        <dbReference type="ARBA" id="ARBA00023136"/>
    </source>
</evidence>
<evidence type="ECO:0000313" key="7">
    <source>
        <dbReference type="EMBL" id="KAK7677555.1"/>
    </source>
</evidence>
<organism evidence="7 8">
    <name type="scientific">Cerrena zonata</name>
    <dbReference type="NCBI Taxonomy" id="2478898"/>
    <lineage>
        <taxon>Eukaryota</taxon>
        <taxon>Fungi</taxon>
        <taxon>Dikarya</taxon>
        <taxon>Basidiomycota</taxon>
        <taxon>Agaricomycotina</taxon>
        <taxon>Agaricomycetes</taxon>
        <taxon>Polyporales</taxon>
        <taxon>Cerrenaceae</taxon>
        <taxon>Cerrena</taxon>
    </lineage>
</organism>
<evidence type="ECO:0000313" key="8">
    <source>
        <dbReference type="Proteomes" id="UP001385951"/>
    </source>
</evidence>
<keyword evidence="3 6" id="KW-1133">Transmembrane helix</keyword>
<comment type="caution">
    <text evidence="7">The sequence shown here is derived from an EMBL/GenBank/DDBJ whole genome shotgun (WGS) entry which is preliminary data.</text>
</comment>